<dbReference type="AlphaFoldDB" id="A0A8H3LDX3"/>
<keyword evidence="2" id="KW-0548">Nucleotidyltransferase</keyword>
<sequence>MESAHKHIKNKQISVTKRNNQYTIRNSSLAHDAKTIKTLILNVNKRRLQISHKVHLVEKTISQRSSHKHKNKKNLSLLDTLLNIIKRHELSVSKNYLTNFNSHNKSFQSILNKISLELDCIIAEKHADYTCEQIQFFIQERCLNYTDNKKAMIRSITDKDVKHISIHNVSGAVNKDKTITDPFWSEIYEPKSSITEDIYDNLLTLPTLEELLQYIRFLPNQKASGPSGISNEMIKHFGQTATTILLSFFLICIKLADIPRQWKKAVIYPIAKPKPYFSDLTNSRPITLLECLRKLFIKILNHRLSNIIKNHNNAKENDNDLWLLSQDLGKAYDRVNVFMLAKALRRIKLPEKFIDIITNLFINHSNEVITAYSNTKPYDILIGIDQGEVISPLLWTIYYDPLISTIANSGLGYNISSNTLPDIRQAPSRTTVNIPVTAFMDDT</sequence>
<dbReference type="SUPFAM" id="SSF56672">
    <property type="entry name" value="DNA/RNA polymerases"/>
    <property type="match status" value="1"/>
</dbReference>
<accession>A0A8H3LDX3</accession>
<dbReference type="EMBL" id="BLAL01000162">
    <property type="protein sequence ID" value="GES86723.1"/>
    <property type="molecule type" value="Genomic_DNA"/>
</dbReference>
<reference evidence="2" key="1">
    <citation type="submission" date="2019-10" db="EMBL/GenBank/DDBJ databases">
        <title>Conservation and host-specific expression of non-tandemly repeated heterogenous ribosome RNA gene in arbuscular mycorrhizal fungi.</title>
        <authorList>
            <person name="Maeda T."/>
            <person name="Kobayashi Y."/>
            <person name="Nakagawa T."/>
            <person name="Ezawa T."/>
            <person name="Yamaguchi K."/>
            <person name="Bino T."/>
            <person name="Nishimoto Y."/>
            <person name="Shigenobu S."/>
            <person name="Kawaguchi M."/>
        </authorList>
    </citation>
    <scope>NUCLEOTIDE SEQUENCE</scope>
    <source>
        <strain evidence="2">HR1</strain>
    </source>
</reference>
<evidence type="ECO:0000259" key="1">
    <source>
        <dbReference type="PROSITE" id="PS50878"/>
    </source>
</evidence>
<organism evidence="2 3">
    <name type="scientific">Rhizophagus clarus</name>
    <dbReference type="NCBI Taxonomy" id="94130"/>
    <lineage>
        <taxon>Eukaryota</taxon>
        <taxon>Fungi</taxon>
        <taxon>Fungi incertae sedis</taxon>
        <taxon>Mucoromycota</taxon>
        <taxon>Glomeromycotina</taxon>
        <taxon>Glomeromycetes</taxon>
        <taxon>Glomerales</taxon>
        <taxon>Glomeraceae</taxon>
        <taxon>Rhizophagus</taxon>
    </lineage>
</organism>
<dbReference type="InterPro" id="IPR000477">
    <property type="entry name" value="RT_dom"/>
</dbReference>
<dbReference type="PROSITE" id="PS50878">
    <property type="entry name" value="RT_POL"/>
    <property type="match status" value="1"/>
</dbReference>
<evidence type="ECO:0000313" key="3">
    <source>
        <dbReference type="Proteomes" id="UP000615446"/>
    </source>
</evidence>
<proteinExistence type="predicted"/>
<evidence type="ECO:0000313" key="2">
    <source>
        <dbReference type="EMBL" id="GES86723.1"/>
    </source>
</evidence>
<keyword evidence="2" id="KW-0695">RNA-directed DNA polymerase</keyword>
<dbReference type="GO" id="GO:0003964">
    <property type="term" value="F:RNA-directed DNA polymerase activity"/>
    <property type="evidence" value="ECO:0007669"/>
    <property type="project" value="UniProtKB-KW"/>
</dbReference>
<dbReference type="OrthoDB" id="2444730at2759"/>
<dbReference type="InterPro" id="IPR043502">
    <property type="entry name" value="DNA/RNA_pol_sf"/>
</dbReference>
<dbReference type="PANTHER" id="PTHR19446">
    <property type="entry name" value="REVERSE TRANSCRIPTASES"/>
    <property type="match status" value="1"/>
</dbReference>
<comment type="caution">
    <text evidence="2">The sequence shown here is derived from an EMBL/GenBank/DDBJ whole genome shotgun (WGS) entry which is preliminary data.</text>
</comment>
<feature type="domain" description="Reverse transcriptase" evidence="1">
    <location>
        <begin position="251"/>
        <end position="443"/>
    </location>
</feature>
<dbReference type="Proteomes" id="UP000615446">
    <property type="component" value="Unassembled WGS sequence"/>
</dbReference>
<protein>
    <submittedName>
        <fullName evidence="2">RNA-directed DNA polymerase from mobile element jockey-like</fullName>
    </submittedName>
</protein>
<name>A0A8H3LDX3_9GLOM</name>
<keyword evidence="2" id="KW-0808">Transferase</keyword>
<gene>
    <name evidence="2" type="ORF">RCL2_001376900</name>
</gene>
<dbReference type="Pfam" id="PF00078">
    <property type="entry name" value="RVT_1"/>
    <property type="match status" value="1"/>
</dbReference>